<evidence type="ECO:0000313" key="1">
    <source>
        <dbReference type="EMBL" id="CDW23722.1"/>
    </source>
</evidence>
<accession>A0A0K2TDR2</accession>
<proteinExistence type="predicted"/>
<protein>
    <submittedName>
        <fullName evidence="1">Uncharacterized protein</fullName>
    </submittedName>
</protein>
<name>A0A0K2TDR2_LEPSM</name>
<organism evidence="1">
    <name type="scientific">Lepeophtheirus salmonis</name>
    <name type="common">Salmon louse</name>
    <name type="synonym">Caligus salmonis</name>
    <dbReference type="NCBI Taxonomy" id="72036"/>
    <lineage>
        <taxon>Eukaryota</taxon>
        <taxon>Metazoa</taxon>
        <taxon>Ecdysozoa</taxon>
        <taxon>Arthropoda</taxon>
        <taxon>Crustacea</taxon>
        <taxon>Multicrustacea</taxon>
        <taxon>Hexanauplia</taxon>
        <taxon>Copepoda</taxon>
        <taxon>Siphonostomatoida</taxon>
        <taxon>Caligidae</taxon>
        <taxon>Lepeophtheirus</taxon>
    </lineage>
</organism>
<dbReference type="EMBL" id="HACA01006361">
    <property type="protein sequence ID" value="CDW23722.1"/>
    <property type="molecule type" value="Transcribed_RNA"/>
</dbReference>
<reference evidence="1" key="1">
    <citation type="submission" date="2014-05" db="EMBL/GenBank/DDBJ databases">
        <authorList>
            <person name="Chronopoulou M."/>
        </authorList>
    </citation>
    <scope>NUCLEOTIDE SEQUENCE</scope>
    <source>
        <tissue evidence="1">Whole organism</tissue>
    </source>
</reference>
<sequence>MIPSIAEAGNLV</sequence>